<dbReference type="STRING" id="1563681.BFP71_16595"/>
<feature type="domain" description="Organic solvent tolerance-like N-terminal" evidence="3">
    <location>
        <begin position="266"/>
        <end position="372"/>
    </location>
</feature>
<evidence type="ECO:0000313" key="5">
    <source>
        <dbReference type="EMBL" id="OEK05038.1"/>
    </source>
</evidence>
<dbReference type="OrthoDB" id="9805931at2"/>
<dbReference type="GO" id="GO:0030288">
    <property type="term" value="C:outer membrane-bounded periplasmic space"/>
    <property type="evidence" value="ECO:0007669"/>
    <property type="project" value="TreeGrafter"/>
</dbReference>
<dbReference type="InterPro" id="IPR052037">
    <property type="entry name" value="LPS_export_LptA"/>
</dbReference>
<evidence type="ECO:0000313" key="6">
    <source>
        <dbReference type="Proteomes" id="UP000095552"/>
    </source>
</evidence>
<gene>
    <name evidence="5" type="ORF">BFP71_16595</name>
</gene>
<organism evidence="5 6">
    <name type="scientific">Roseivirga misakiensis</name>
    <dbReference type="NCBI Taxonomy" id="1563681"/>
    <lineage>
        <taxon>Bacteria</taxon>
        <taxon>Pseudomonadati</taxon>
        <taxon>Bacteroidota</taxon>
        <taxon>Cytophagia</taxon>
        <taxon>Cytophagales</taxon>
        <taxon>Roseivirgaceae</taxon>
        <taxon>Roseivirga</taxon>
    </lineage>
</organism>
<dbReference type="PANTHER" id="PTHR36504">
    <property type="entry name" value="LIPOPOLYSACCHARIDE EXPORT SYSTEM PROTEIN LPTA"/>
    <property type="match status" value="1"/>
</dbReference>
<feature type="signal peptide" evidence="2">
    <location>
        <begin position="1"/>
        <end position="20"/>
    </location>
</feature>
<evidence type="ECO:0000259" key="3">
    <source>
        <dbReference type="Pfam" id="PF03968"/>
    </source>
</evidence>
<dbReference type="GO" id="GO:0009279">
    <property type="term" value="C:cell outer membrane"/>
    <property type="evidence" value="ECO:0007669"/>
    <property type="project" value="TreeGrafter"/>
</dbReference>
<feature type="domain" description="Organic solvent tolerance-like N-terminal" evidence="4">
    <location>
        <begin position="22"/>
        <end position="179"/>
    </location>
</feature>
<dbReference type="InterPro" id="IPR005653">
    <property type="entry name" value="OstA-like_N"/>
</dbReference>
<reference evidence="5 6" key="1">
    <citation type="submission" date="2016-08" db="EMBL/GenBank/DDBJ databases">
        <title>Draft genome of Fabibacter sp. strain SK-8.</title>
        <authorList>
            <person name="Wong S.-K."/>
            <person name="Hamasaki K."/>
            <person name="Yoshizawa S."/>
        </authorList>
    </citation>
    <scope>NUCLEOTIDE SEQUENCE [LARGE SCALE GENOMIC DNA]</scope>
    <source>
        <strain evidence="5 6">SK-8</strain>
    </source>
</reference>
<evidence type="ECO:0000259" key="4">
    <source>
        <dbReference type="Pfam" id="PF13100"/>
    </source>
</evidence>
<proteinExistence type="predicted"/>
<dbReference type="Pfam" id="PF13100">
    <property type="entry name" value="OstA_2"/>
    <property type="match status" value="1"/>
</dbReference>
<sequence>MRRNTFYFLLIFLIPLGSFAQTKVQLKNAGLLTLDQVNGQSIQKLIDSVWLVQGNTNIYCDSAYLNKQTNSAEAFGHVRIIDVVDPIDITADYLEYDGNLRMAFLRKNVVVKDDSSTLYTDNLDYNRVTRIGNYFNGGRLVDPTSTLTSKRGYYNYITKASEFYDSVRMKNDEFYLETDTLFYNTINTETRSIGKTLGVTSDADTLKTNTGLLYNRETRYAEVYNGRVYNAEFDIEADTLITDDSLQVYSAFRNIIMISKEDSMTIFGDKARYDKANNSAIAYENAYIRKMMQGDSLFIKADTLFSDQSDPDNKFLKAYHDVKLFKSNLQGVADSMSYNFSDSTIYMYQDPIIWANDSQLSADSINIEIKNNKVDKMNLAIKSFVISQDSAKNFNQVSGKLMQIQFDDGIIKKTDVTGNGESIYYVIDESGSLSMNKLKCSDLILYFEDNTVSEIRTYIEVDAELIPGFQIKPIDRRLRGFNWRTNIKPKLREIARHLRYDR</sequence>
<evidence type="ECO:0000256" key="1">
    <source>
        <dbReference type="ARBA" id="ARBA00022729"/>
    </source>
</evidence>
<dbReference type="EMBL" id="MDGQ01000005">
    <property type="protein sequence ID" value="OEK05038.1"/>
    <property type="molecule type" value="Genomic_DNA"/>
</dbReference>
<dbReference type="GO" id="GO:0015920">
    <property type="term" value="P:lipopolysaccharide transport"/>
    <property type="evidence" value="ECO:0007669"/>
    <property type="project" value="TreeGrafter"/>
</dbReference>
<dbReference type="PANTHER" id="PTHR36504:SF1">
    <property type="entry name" value="LIPOPOLYSACCHARIDE EXPORT SYSTEM PROTEIN LPTA"/>
    <property type="match status" value="1"/>
</dbReference>
<comment type="caution">
    <text evidence="5">The sequence shown here is derived from an EMBL/GenBank/DDBJ whole genome shotgun (WGS) entry which is preliminary data.</text>
</comment>
<dbReference type="Gene3D" id="2.60.450.10">
    <property type="entry name" value="Lipopolysaccharide (LPS) transport protein A like domain"/>
    <property type="match status" value="2"/>
</dbReference>
<dbReference type="Pfam" id="PF03968">
    <property type="entry name" value="LptD_N"/>
    <property type="match status" value="1"/>
</dbReference>
<protein>
    <recommendedName>
        <fullName evidence="3 4">Organic solvent tolerance-like N-terminal domain-containing protein</fullName>
    </recommendedName>
</protein>
<feature type="chain" id="PRO_5009185797" description="Organic solvent tolerance-like N-terminal domain-containing protein" evidence="2">
    <location>
        <begin position="21"/>
        <end position="502"/>
    </location>
</feature>
<dbReference type="RefSeq" id="WP_069836542.1">
    <property type="nucleotide sequence ID" value="NZ_MDGQ01000005.1"/>
</dbReference>
<dbReference type="GO" id="GO:0017089">
    <property type="term" value="F:glycolipid transfer activity"/>
    <property type="evidence" value="ECO:0007669"/>
    <property type="project" value="TreeGrafter"/>
</dbReference>
<keyword evidence="1 2" id="KW-0732">Signal</keyword>
<name>A0A1E5T0Y9_9BACT</name>
<keyword evidence="6" id="KW-1185">Reference proteome</keyword>
<dbReference type="Proteomes" id="UP000095552">
    <property type="component" value="Unassembled WGS sequence"/>
</dbReference>
<accession>A0A1E5T0Y9</accession>
<dbReference type="AlphaFoldDB" id="A0A1E5T0Y9"/>
<evidence type="ECO:0000256" key="2">
    <source>
        <dbReference type="SAM" id="SignalP"/>
    </source>
</evidence>